<organism evidence="3 5">
    <name type="scientific">Aquamicrobium defluvii</name>
    <dbReference type="NCBI Taxonomy" id="69279"/>
    <lineage>
        <taxon>Bacteria</taxon>
        <taxon>Pseudomonadati</taxon>
        <taxon>Pseudomonadota</taxon>
        <taxon>Alphaproteobacteria</taxon>
        <taxon>Hyphomicrobiales</taxon>
        <taxon>Phyllobacteriaceae</taxon>
        <taxon>Aquamicrobium</taxon>
    </lineage>
</organism>
<evidence type="ECO:0000313" key="3">
    <source>
        <dbReference type="EMBL" id="EXL09485.1"/>
    </source>
</evidence>
<feature type="transmembrane region" description="Helical" evidence="2">
    <location>
        <begin position="194"/>
        <end position="214"/>
    </location>
</feature>
<feature type="transmembrane region" description="Helical" evidence="2">
    <location>
        <begin position="275"/>
        <end position="294"/>
    </location>
</feature>
<feature type="transmembrane region" description="Helical" evidence="2">
    <location>
        <begin position="392"/>
        <end position="410"/>
    </location>
</feature>
<evidence type="ECO:0000313" key="5">
    <source>
        <dbReference type="Proteomes" id="UP000019849"/>
    </source>
</evidence>
<dbReference type="InterPro" id="IPR048041">
    <property type="entry name" value="VpsF-like"/>
</dbReference>
<sequence length="469" mass="50673">MRAKLAPGGSLPDHSASGVAHPQGRGLVDLLLFLGVVAMFSLSGFALEFFGIPYNSPGGSIVTKIHPATYLFVMALGLAVIANPNPVAYMFDLMARCLGSTFLLVACILLWIFISRFKGDQPASFLIDAIMVAAIIYMLFADVGDHSRLNIARTVHILMVVNCCLSLVEGLSGWRLFPFVLNDTEQEWEYRATALLGHPLGGALATGVYTIVLTTVRDVRGLGTRWRVPVILLCMAAMPFIGSRVSFLIVYATVATVVGLQFLMFLRGDAISTRMLVVVLLLLPLAFLALFTLYELGVFDNFLNRFINDKGSARSRLELFKLFEDISLRNLLLGYRLISLETQTRLGGLVEGIENSWAGHALRYGVVMTAMLWFGIAGWFVDMLRAAGRGVILPLAYIFLILSTTVGISGKTNMMSVPAVIILALIGKGRQAVSSGRGTAGVNDVLSRIGRGPPVAGAGGVRLPPQCQS</sequence>
<evidence type="ECO:0000256" key="2">
    <source>
        <dbReference type="SAM" id="Phobius"/>
    </source>
</evidence>
<gene>
    <name evidence="3" type="ORF">BG36_22755</name>
    <name evidence="4" type="ORF">DES43_12126</name>
</gene>
<feature type="transmembrane region" description="Helical" evidence="2">
    <location>
        <begin position="155"/>
        <end position="174"/>
    </location>
</feature>
<feature type="transmembrane region" description="Helical" evidence="2">
    <location>
        <begin position="93"/>
        <end position="113"/>
    </location>
</feature>
<keyword evidence="6" id="KW-1185">Reference proteome</keyword>
<evidence type="ECO:0008006" key="7">
    <source>
        <dbReference type="Google" id="ProtNLM"/>
    </source>
</evidence>
<dbReference type="EMBL" id="JENY01000007">
    <property type="protein sequence ID" value="EXL09485.1"/>
    <property type="molecule type" value="Genomic_DNA"/>
</dbReference>
<feature type="region of interest" description="Disordered" evidence="1">
    <location>
        <begin position="1"/>
        <end position="20"/>
    </location>
</feature>
<dbReference type="Proteomes" id="UP000019849">
    <property type="component" value="Unassembled WGS sequence"/>
</dbReference>
<protein>
    <recommendedName>
        <fullName evidence="7">O-antigen ligase-like membrane protein</fullName>
    </recommendedName>
</protein>
<dbReference type="STRING" id="69279.BG36_22755"/>
<evidence type="ECO:0000313" key="4">
    <source>
        <dbReference type="EMBL" id="TDR33539.1"/>
    </source>
</evidence>
<name>A0A011VM74_9HYPH</name>
<feature type="transmembrane region" description="Helical" evidence="2">
    <location>
        <begin position="361"/>
        <end position="380"/>
    </location>
</feature>
<keyword evidence="2" id="KW-0472">Membrane</keyword>
<keyword evidence="2" id="KW-1133">Transmembrane helix</keyword>
<proteinExistence type="predicted"/>
<dbReference type="PATRIC" id="fig|69279.3.peg.1479"/>
<dbReference type="EMBL" id="SNZF01000021">
    <property type="protein sequence ID" value="TDR33539.1"/>
    <property type="molecule type" value="Genomic_DNA"/>
</dbReference>
<dbReference type="HOGENOM" id="CLU_046386_0_0_5"/>
<comment type="caution">
    <text evidence="3">The sequence shown here is derived from an EMBL/GenBank/DDBJ whole genome shotgun (WGS) entry which is preliminary data.</text>
</comment>
<reference evidence="4 6" key="2">
    <citation type="submission" date="2019-03" db="EMBL/GenBank/DDBJ databases">
        <title>Genomic Encyclopedia of Type Strains, Phase IV (KMG-IV): sequencing the most valuable type-strain genomes for metagenomic binning, comparative biology and taxonomic classification.</title>
        <authorList>
            <person name="Goeker M."/>
        </authorList>
    </citation>
    <scope>NUCLEOTIDE SEQUENCE [LARGE SCALE GENOMIC DNA]</scope>
    <source>
        <strain evidence="4 6">DSM 11603</strain>
    </source>
</reference>
<feature type="transmembrane region" description="Helical" evidence="2">
    <location>
        <begin position="125"/>
        <end position="143"/>
    </location>
</feature>
<dbReference type="eggNOG" id="ENOG5031I91">
    <property type="taxonomic scope" value="Bacteria"/>
</dbReference>
<dbReference type="AlphaFoldDB" id="A0A011VM74"/>
<keyword evidence="2" id="KW-0812">Transmembrane</keyword>
<dbReference type="NCBIfam" id="NF038256">
    <property type="entry name" value="exopoly_VpsF"/>
    <property type="match status" value="1"/>
</dbReference>
<reference evidence="3 5" key="1">
    <citation type="submission" date="2014-02" db="EMBL/GenBank/DDBJ databases">
        <title>Aquamicrobium defluvii Genome sequencing.</title>
        <authorList>
            <person name="Wang X."/>
        </authorList>
    </citation>
    <scope>NUCLEOTIDE SEQUENCE [LARGE SCALE GENOMIC DNA]</scope>
    <source>
        <strain evidence="3 5">W13Z1</strain>
    </source>
</reference>
<evidence type="ECO:0000256" key="1">
    <source>
        <dbReference type="SAM" id="MobiDB-lite"/>
    </source>
</evidence>
<feature type="transmembrane region" description="Helical" evidence="2">
    <location>
        <begin position="248"/>
        <end position="266"/>
    </location>
</feature>
<feature type="transmembrane region" description="Helical" evidence="2">
    <location>
        <begin position="64"/>
        <end position="81"/>
    </location>
</feature>
<accession>A0A011VM74</accession>
<feature type="transmembrane region" description="Helical" evidence="2">
    <location>
        <begin position="30"/>
        <end position="52"/>
    </location>
</feature>
<dbReference type="Proteomes" id="UP000294958">
    <property type="component" value="Unassembled WGS sequence"/>
</dbReference>
<evidence type="ECO:0000313" key="6">
    <source>
        <dbReference type="Proteomes" id="UP000294958"/>
    </source>
</evidence>